<dbReference type="Pfam" id="PF03176">
    <property type="entry name" value="MMPL"/>
    <property type="match status" value="2"/>
</dbReference>
<evidence type="ECO:0000256" key="5">
    <source>
        <dbReference type="ARBA" id="ARBA00023136"/>
    </source>
</evidence>
<sequence length="720" mass="79502">MKAHEKSKDAVDIIINHRKTIGVIFGILVVLSIICSPFVKVNYDLTEYLPSSVQSKQGIEIMENEFGYPGSARVMIDDVTLYEAKQYKDKIAAVEGVDIVTWADTTTDIYQSREFIDNKNLEDYYKDGHSVMNIIFHEGDSSSVTSEAIDKIKEIVGDKGHYMGSAIQNKSLNENLSKEVKSVAVIAVIVILVILILTTTSWLEPILFLLVMGIAIIVNMGTNIFMGEISFLTQSVSAILQLAVAMDYSIFLMHSFTNARAQGEEPSKAITTALRHSAKSVIFCGLATTIGFVALTLMKFSIGFDMGVCLAKGIVISVLTVLLLMPAFILKFSNVIEKTAHRPFMPPFNKFAKGAYKIRYGVLVLAIILAIPSFIAKDMNSFTFGNSSVGSSEGTIVYQDEQAIKDQFGRSNLLMVLIPNTSFIKEKQLSQEIEALSYTTSVTSLANTVPEGIPISILPKSVTSMLHTDNYARMLIYINTKDESDLAFKCSDEIQSIVKKYYPENSYLIGATPCTQEIKSTIITDYNFVDKLSLLGVALVVMIAFRSLLLALLVLLPIESAIFINMAFPYLVGDTMVYMGYIIVSCVQLAATVDYAILMANNYLNSRSNLDKKEATIEAIAETTPPVLTSGMILSCGGFILYRTSSITAIAGMGQLISRGALLGIAVVVLMLPALLTLFDKPIIKHINKANKRSERRLQRLNERRERIRNRIKQDETIAD</sequence>
<keyword evidence="4" id="KW-1133">Transmembrane helix</keyword>
<name>A0A4U7JIU9_9FIRM</name>
<dbReference type="Gene3D" id="1.20.1640.10">
    <property type="entry name" value="Multidrug efflux transporter AcrB transmembrane domain"/>
    <property type="match status" value="2"/>
</dbReference>
<keyword evidence="2" id="KW-1003">Cell membrane</keyword>
<dbReference type="KEGG" id="rher:EHE19_000905"/>
<evidence type="ECO:0000313" key="6">
    <source>
        <dbReference type="EMBL" id="QNU68686.1"/>
    </source>
</evidence>
<keyword evidence="7" id="KW-1185">Reference proteome</keyword>
<comment type="subcellular location">
    <subcellularLocation>
        <location evidence="1">Cell membrane</location>
        <topology evidence="1">Multi-pass membrane protein</topology>
    </subcellularLocation>
</comment>
<dbReference type="InterPro" id="IPR000731">
    <property type="entry name" value="SSD"/>
</dbReference>
<evidence type="ECO:0000256" key="1">
    <source>
        <dbReference type="ARBA" id="ARBA00004651"/>
    </source>
</evidence>
<dbReference type="InterPro" id="IPR050545">
    <property type="entry name" value="Mycobact_MmpL"/>
</dbReference>
<reference evidence="6 7" key="1">
    <citation type="submission" date="2020-09" db="EMBL/GenBank/DDBJ databases">
        <title>Characterization and genome sequencing of Ruminiclostridium sp. nov. MA18.</title>
        <authorList>
            <person name="Rettenmaier R."/>
            <person name="Kowollik M.-L."/>
            <person name="Liebl W."/>
            <person name="Zverlov V."/>
        </authorList>
    </citation>
    <scope>NUCLEOTIDE SEQUENCE [LARGE SCALE GENOMIC DNA]</scope>
    <source>
        <strain evidence="6 7">MA18</strain>
    </source>
</reference>
<organism evidence="6 7">
    <name type="scientific">Ruminiclostridium herbifermentans</name>
    <dbReference type="NCBI Taxonomy" id="2488810"/>
    <lineage>
        <taxon>Bacteria</taxon>
        <taxon>Bacillati</taxon>
        <taxon>Bacillota</taxon>
        <taxon>Clostridia</taxon>
        <taxon>Eubacteriales</taxon>
        <taxon>Oscillospiraceae</taxon>
        <taxon>Ruminiclostridium</taxon>
    </lineage>
</organism>
<proteinExistence type="predicted"/>
<dbReference type="AlphaFoldDB" id="A0A4U7JIU9"/>
<dbReference type="GO" id="GO:0005886">
    <property type="term" value="C:plasma membrane"/>
    <property type="evidence" value="ECO:0007669"/>
    <property type="project" value="UniProtKB-SubCell"/>
</dbReference>
<dbReference type="InterPro" id="IPR004869">
    <property type="entry name" value="MMPL_dom"/>
</dbReference>
<dbReference type="PANTHER" id="PTHR33406">
    <property type="entry name" value="MEMBRANE PROTEIN MJ1562-RELATED"/>
    <property type="match status" value="1"/>
</dbReference>
<dbReference type="SUPFAM" id="SSF82866">
    <property type="entry name" value="Multidrug efflux transporter AcrB transmembrane domain"/>
    <property type="match status" value="2"/>
</dbReference>
<keyword evidence="3" id="KW-0812">Transmembrane</keyword>
<evidence type="ECO:0000256" key="2">
    <source>
        <dbReference type="ARBA" id="ARBA00022475"/>
    </source>
</evidence>
<evidence type="ECO:0000256" key="4">
    <source>
        <dbReference type="ARBA" id="ARBA00022989"/>
    </source>
</evidence>
<dbReference type="PANTHER" id="PTHR33406:SF13">
    <property type="entry name" value="MEMBRANE PROTEIN YDFJ"/>
    <property type="match status" value="1"/>
</dbReference>
<dbReference type="Proteomes" id="UP000306409">
    <property type="component" value="Chromosome"/>
</dbReference>
<keyword evidence="5" id="KW-0472">Membrane</keyword>
<protein>
    <submittedName>
        <fullName evidence="6">MMPL family transporter</fullName>
    </submittedName>
</protein>
<evidence type="ECO:0000256" key="3">
    <source>
        <dbReference type="ARBA" id="ARBA00022692"/>
    </source>
</evidence>
<accession>A0A4U7JIU9</accession>
<gene>
    <name evidence="6" type="ORF">EHE19_000905</name>
</gene>
<dbReference type="EMBL" id="CP061336">
    <property type="protein sequence ID" value="QNU68686.1"/>
    <property type="molecule type" value="Genomic_DNA"/>
</dbReference>
<dbReference type="PROSITE" id="PS50156">
    <property type="entry name" value="SSD"/>
    <property type="match status" value="1"/>
</dbReference>
<evidence type="ECO:0000313" key="7">
    <source>
        <dbReference type="Proteomes" id="UP000306409"/>
    </source>
</evidence>
<dbReference type="OrthoDB" id="9782006at2"/>